<accession>W3VW43</accession>
<dbReference type="EMBL" id="AWNI01000003">
    <property type="protein sequence ID" value="ETS65057.1"/>
    <property type="molecule type" value="Genomic_DNA"/>
</dbReference>
<comment type="caution">
    <text evidence="2">The sequence shown here is derived from an EMBL/GenBank/DDBJ whole genome shotgun (WGS) entry which is preliminary data.</text>
</comment>
<reference evidence="2 3" key="1">
    <citation type="journal article" date="2014" name="Genome Announc.">
        <title>Genome sequence of the basidiomycetous fungus Pseudozyma aphidis DSM70725, an efficient producer of biosurfactant mannosylerythritol lipids.</title>
        <authorList>
            <person name="Lorenz S."/>
            <person name="Guenther M."/>
            <person name="Grumaz C."/>
            <person name="Rupp S."/>
            <person name="Zibek S."/>
            <person name="Sohn K."/>
        </authorList>
    </citation>
    <scope>NUCLEOTIDE SEQUENCE [LARGE SCALE GENOMIC DNA]</scope>
    <source>
        <strain evidence="3">ATCC 32657 / CBS 517.83 / DSM 70725 / JCM 10318 / NBRC 10182 / NRRL Y-7954 / St-0401</strain>
    </source>
</reference>
<organism evidence="2 3">
    <name type="scientific">Moesziomyces aphidis</name>
    <name type="common">Pseudozyma aphidis</name>
    <dbReference type="NCBI Taxonomy" id="84754"/>
    <lineage>
        <taxon>Eukaryota</taxon>
        <taxon>Fungi</taxon>
        <taxon>Dikarya</taxon>
        <taxon>Basidiomycota</taxon>
        <taxon>Ustilaginomycotina</taxon>
        <taxon>Ustilaginomycetes</taxon>
        <taxon>Ustilaginales</taxon>
        <taxon>Ustilaginaceae</taxon>
        <taxon>Moesziomyces</taxon>
    </lineage>
</organism>
<dbReference type="HOGENOM" id="CLU_129951_0_0_1"/>
<dbReference type="Proteomes" id="UP000019462">
    <property type="component" value="Unassembled WGS sequence"/>
</dbReference>
<evidence type="ECO:0000313" key="3">
    <source>
        <dbReference type="Proteomes" id="UP000019462"/>
    </source>
</evidence>
<gene>
    <name evidence="2" type="ORF">PaG_00510</name>
</gene>
<dbReference type="AlphaFoldDB" id="W3VW43"/>
<evidence type="ECO:0000313" key="2">
    <source>
        <dbReference type="EMBL" id="ETS65057.1"/>
    </source>
</evidence>
<keyword evidence="3" id="KW-1185">Reference proteome</keyword>
<proteinExistence type="predicted"/>
<sequence>MRARRSQSDAHPIRLGRADLGHTRMPDQDVRWAWGGSTGPGQHGSQQAEAVAAAWHQERTKGLGRLDWYGLLHRSTGLPEDRAPSVHVLILLGSGTERSFGVLHAAAGRQTQLFQHGFALEEALLCSSSGSEQL</sequence>
<evidence type="ECO:0000256" key="1">
    <source>
        <dbReference type="SAM" id="MobiDB-lite"/>
    </source>
</evidence>
<protein>
    <submittedName>
        <fullName evidence="2">Uncharacterized protein</fullName>
    </submittedName>
</protein>
<feature type="region of interest" description="Disordered" evidence="1">
    <location>
        <begin position="1"/>
        <end position="21"/>
    </location>
</feature>
<name>W3VW43_MOEAP</name>